<evidence type="ECO:0000259" key="3">
    <source>
        <dbReference type="PROSITE" id="PS50106"/>
    </source>
</evidence>
<keyword evidence="5" id="KW-1185">Reference proteome</keyword>
<dbReference type="GO" id="GO:0016020">
    <property type="term" value="C:membrane"/>
    <property type="evidence" value="ECO:0007669"/>
    <property type="project" value="InterPro"/>
</dbReference>
<organism evidence="4 5">
    <name type="scientific">Neorhodopirellula pilleata</name>
    <dbReference type="NCBI Taxonomy" id="2714738"/>
    <lineage>
        <taxon>Bacteria</taxon>
        <taxon>Pseudomonadati</taxon>
        <taxon>Planctomycetota</taxon>
        <taxon>Planctomycetia</taxon>
        <taxon>Pirellulales</taxon>
        <taxon>Pirellulaceae</taxon>
        <taxon>Neorhodopirellula</taxon>
    </lineage>
</organism>
<dbReference type="GO" id="GO:0006508">
    <property type="term" value="P:proteolysis"/>
    <property type="evidence" value="ECO:0007669"/>
    <property type="project" value="UniProtKB-KW"/>
</dbReference>
<name>A0A5C6AII9_9BACT</name>
<accession>A0A5C6AII9</accession>
<dbReference type="Gene3D" id="2.30.42.10">
    <property type="match status" value="2"/>
</dbReference>
<dbReference type="SMART" id="SM00228">
    <property type="entry name" value="PDZ"/>
    <property type="match status" value="2"/>
</dbReference>
<protein>
    <submittedName>
        <fullName evidence="4">Serine endoprotease</fullName>
    </submittedName>
</protein>
<evidence type="ECO:0000256" key="2">
    <source>
        <dbReference type="SAM" id="MobiDB-lite"/>
    </source>
</evidence>
<dbReference type="PANTHER" id="PTHR42837">
    <property type="entry name" value="REGULATOR OF SIGMA-E PROTEASE RSEP"/>
    <property type="match status" value="1"/>
</dbReference>
<dbReference type="Proteomes" id="UP000316213">
    <property type="component" value="Unassembled WGS sequence"/>
</dbReference>
<dbReference type="RefSeq" id="WP_146577683.1">
    <property type="nucleotide sequence ID" value="NZ_SJPM01000003.1"/>
</dbReference>
<dbReference type="OrthoDB" id="255839at2"/>
<evidence type="ECO:0000313" key="4">
    <source>
        <dbReference type="EMBL" id="TWT99058.1"/>
    </source>
</evidence>
<dbReference type="PROSITE" id="PS50106">
    <property type="entry name" value="PDZ"/>
    <property type="match status" value="1"/>
</dbReference>
<dbReference type="PANTHER" id="PTHR42837:SF2">
    <property type="entry name" value="MEMBRANE METALLOPROTEASE ARASP2, CHLOROPLASTIC-RELATED"/>
    <property type="match status" value="1"/>
</dbReference>
<gene>
    <name evidence="4" type="ORF">Pla100_22340</name>
</gene>
<reference evidence="4 5" key="1">
    <citation type="submission" date="2019-02" db="EMBL/GenBank/DDBJ databases">
        <title>Deep-cultivation of Planctomycetes and their phenomic and genomic characterization uncovers novel biology.</title>
        <authorList>
            <person name="Wiegand S."/>
            <person name="Jogler M."/>
            <person name="Boedeker C."/>
            <person name="Pinto D."/>
            <person name="Vollmers J."/>
            <person name="Rivas-Marin E."/>
            <person name="Kohn T."/>
            <person name="Peeters S.H."/>
            <person name="Heuer A."/>
            <person name="Rast P."/>
            <person name="Oberbeckmann S."/>
            <person name="Bunk B."/>
            <person name="Jeske O."/>
            <person name="Meyerdierks A."/>
            <person name="Storesund J.E."/>
            <person name="Kallscheuer N."/>
            <person name="Luecker S."/>
            <person name="Lage O.M."/>
            <person name="Pohl T."/>
            <person name="Merkel B.J."/>
            <person name="Hornburger P."/>
            <person name="Mueller R.-W."/>
            <person name="Bruemmer F."/>
            <person name="Labrenz M."/>
            <person name="Spormann A.M."/>
            <person name="Op Den Camp H."/>
            <person name="Overmann J."/>
            <person name="Amann R."/>
            <person name="Jetten M.S.M."/>
            <person name="Mascher T."/>
            <person name="Medema M.H."/>
            <person name="Devos D.P."/>
            <person name="Kaster A.-K."/>
            <person name="Ovreas L."/>
            <person name="Rohde M."/>
            <person name="Galperin M.Y."/>
            <person name="Jogler C."/>
        </authorList>
    </citation>
    <scope>NUCLEOTIDE SEQUENCE [LARGE SCALE GENOMIC DNA]</scope>
    <source>
        <strain evidence="4 5">Pla100</strain>
    </source>
</reference>
<dbReference type="InterPro" id="IPR004387">
    <property type="entry name" value="Pept_M50_Zn"/>
</dbReference>
<dbReference type="GO" id="GO:0004222">
    <property type="term" value="F:metalloendopeptidase activity"/>
    <property type="evidence" value="ECO:0007669"/>
    <property type="project" value="InterPro"/>
</dbReference>
<dbReference type="SUPFAM" id="SSF50156">
    <property type="entry name" value="PDZ domain-like"/>
    <property type="match status" value="2"/>
</dbReference>
<keyword evidence="4" id="KW-0645">Protease</keyword>
<dbReference type="AlphaFoldDB" id="A0A5C6AII9"/>
<feature type="compositionally biased region" description="Polar residues" evidence="2">
    <location>
        <begin position="341"/>
        <end position="360"/>
    </location>
</feature>
<keyword evidence="4" id="KW-0378">Hydrolase</keyword>
<feature type="region of interest" description="Disordered" evidence="2">
    <location>
        <begin position="199"/>
        <end position="255"/>
    </location>
</feature>
<comment type="cofactor">
    <cofactor evidence="1">
        <name>Zn(2+)</name>
        <dbReference type="ChEBI" id="CHEBI:29105"/>
    </cofactor>
</comment>
<dbReference type="EMBL" id="SJPM01000003">
    <property type="protein sequence ID" value="TWT99058.1"/>
    <property type="molecule type" value="Genomic_DNA"/>
</dbReference>
<dbReference type="InterPro" id="IPR036034">
    <property type="entry name" value="PDZ_sf"/>
</dbReference>
<feature type="region of interest" description="Disordered" evidence="2">
    <location>
        <begin position="328"/>
        <end position="367"/>
    </location>
</feature>
<evidence type="ECO:0000313" key="5">
    <source>
        <dbReference type="Proteomes" id="UP000316213"/>
    </source>
</evidence>
<feature type="domain" description="PDZ" evidence="3">
    <location>
        <begin position="110"/>
        <end position="174"/>
    </location>
</feature>
<dbReference type="InterPro" id="IPR001478">
    <property type="entry name" value="PDZ"/>
</dbReference>
<comment type="caution">
    <text evidence="4">The sequence shown here is derived from an EMBL/GenBank/DDBJ whole genome shotgun (WGS) entry which is preliminary data.</text>
</comment>
<evidence type="ECO:0000256" key="1">
    <source>
        <dbReference type="ARBA" id="ARBA00001947"/>
    </source>
</evidence>
<dbReference type="Pfam" id="PF13180">
    <property type="entry name" value="PDZ_2"/>
    <property type="match status" value="2"/>
</dbReference>
<proteinExistence type="predicted"/>
<feature type="compositionally biased region" description="Low complexity" evidence="2">
    <location>
        <begin position="392"/>
        <end position="407"/>
    </location>
</feature>
<feature type="region of interest" description="Disordered" evidence="2">
    <location>
        <begin position="380"/>
        <end position="444"/>
    </location>
</feature>
<sequence>MLFCPAIVSSHSAGRAGVLVKTIGLLLGFVVFASLVDSSTASAQGLFGRMRARIEARRLPTPPVPSPANPNPANPNAVNPNVGNSPRVLATPMAGGLQPADASGAEALPGSPTFGIDVTPARVGPYQGLRVLGFQPDSRANAAGLQPGDVIVSIEGQPTRSLADVGRSLAASTIGRQAEIQVIRNGRLYRTTVPVINGAAADGESNEPSDRSADSIAKGTSRPDTSSRSAAKPPVSPATGPTLARPRSSLGLEVRNATPQRGIEVVVAPEGTAGVIGGLKPQDRIVSVDGRLVKDIDGLIRELSVTQPGESVRFGVVRGESMLELDIEMGGPRGKPIRGATEQNAPSTAANQDAGNQSDAAQGDVGSSILGGMGAALGGLFAPKEPSKNSSANPPATKPNPATDKPAQVAAESVDPLALPEDDAPQRQGSADLLPPPQAEVDPAMSEVERLRAEVERLKRQLNQK</sequence>